<dbReference type="Proteomes" id="UP001176891">
    <property type="component" value="Unassembled WGS sequence"/>
</dbReference>
<protein>
    <submittedName>
        <fullName evidence="1">Uncharacterized protein</fullName>
    </submittedName>
</protein>
<reference evidence="1" key="1">
    <citation type="submission" date="2023-07" db="EMBL/GenBank/DDBJ databases">
        <title>Two novel species in the genus Flavivirga.</title>
        <authorList>
            <person name="Kwon K."/>
        </authorList>
    </citation>
    <scope>NUCLEOTIDE SEQUENCE</scope>
    <source>
        <strain evidence="1">KACC 14157</strain>
    </source>
</reference>
<gene>
    <name evidence="1" type="ORF">Q4Q39_04910</name>
</gene>
<proteinExistence type="predicted"/>
<dbReference type="EMBL" id="JAUOEM010000001">
    <property type="protein sequence ID" value="MDO5986743.1"/>
    <property type="molecule type" value="Genomic_DNA"/>
</dbReference>
<sequence>MKFNLNIHCFNNEISYSLYDGYDEPQLEGIHTDRTIELDKGVYFLEAELNGIVKQVKIRLDGDKSINVPSPIYSSMPLYDAVTTSESKLFDGLKYSSQLTDPASGNKHFQETGFFIFLRSSDLDRQTIRPEKFRIFILDKSQQVIREINTSNSKLDERGYWMAYSGEFSPGQYFVEVELRNKAWCFPVYIYPQIKANLFLTVKNVPLYRSLKIFYNEGYNAFQPENKHTISTDIALDRLANFQFDNLPKDTMNELLNEKFEQPMFGFLSLYFLLLRKKRPEKRLIETVINNMQYNILRTEESPELDILKRMANAKLGTNFQINKHQNVLVPMFSFGLDTIISDWNNDKTLFDEESPINDATDNLLRGTPFSIWSVDRLKRVSFIKMFVNKVREFPLIKDLDTSRPNHIRLKGNNEFINTLLGNVNINEDKLNSLMEYLYFGGKNDKLTIDLIIKELRISPYRLKKVMNVVNNIIETQPNLLTLVIKRFNNELGLTDGLNEEDKELKRVEDNIKKFISANSN</sequence>
<organism evidence="1 2">
    <name type="scientific">Flavivirga amylovorans</name>
    <dbReference type="NCBI Taxonomy" id="870486"/>
    <lineage>
        <taxon>Bacteria</taxon>
        <taxon>Pseudomonadati</taxon>
        <taxon>Bacteroidota</taxon>
        <taxon>Flavobacteriia</taxon>
        <taxon>Flavobacteriales</taxon>
        <taxon>Flavobacteriaceae</taxon>
        <taxon>Flavivirga</taxon>
    </lineage>
</organism>
<evidence type="ECO:0000313" key="1">
    <source>
        <dbReference type="EMBL" id="MDO5986743.1"/>
    </source>
</evidence>
<accession>A0ABT8WYK1</accession>
<keyword evidence="2" id="KW-1185">Reference proteome</keyword>
<dbReference type="RefSeq" id="WP_303281258.1">
    <property type="nucleotide sequence ID" value="NZ_BAABCZ010000016.1"/>
</dbReference>
<comment type="caution">
    <text evidence="1">The sequence shown here is derived from an EMBL/GenBank/DDBJ whole genome shotgun (WGS) entry which is preliminary data.</text>
</comment>
<name>A0ABT8WYK1_9FLAO</name>
<evidence type="ECO:0000313" key="2">
    <source>
        <dbReference type="Proteomes" id="UP001176891"/>
    </source>
</evidence>